<dbReference type="AlphaFoldDB" id="A0A0X3BPZ9"/>
<reference evidence="1 2" key="1">
    <citation type="submission" date="2016-01" db="EMBL/GenBank/DDBJ databases">
        <authorList>
            <person name="Manzoor S."/>
        </authorList>
    </citation>
    <scope>NUCLEOTIDE SEQUENCE [LARGE SCALE GENOMIC DNA]</scope>
    <source>
        <strain evidence="1">Methanoculleus sp MAB1</strain>
    </source>
</reference>
<proteinExistence type="predicted"/>
<organism evidence="1 2">
    <name type="scientific">Methanoculleus bourgensis</name>
    <dbReference type="NCBI Taxonomy" id="83986"/>
    <lineage>
        <taxon>Archaea</taxon>
        <taxon>Methanobacteriati</taxon>
        <taxon>Methanobacteriota</taxon>
        <taxon>Stenosarchaea group</taxon>
        <taxon>Methanomicrobia</taxon>
        <taxon>Methanomicrobiales</taxon>
        <taxon>Methanomicrobiaceae</taxon>
        <taxon>Methanoculleus</taxon>
    </lineage>
</organism>
<name>A0A0X3BPZ9_9EURY</name>
<protein>
    <submittedName>
        <fullName evidence="1">Uncharacterized protein</fullName>
    </submittedName>
</protein>
<dbReference type="Proteomes" id="UP000069850">
    <property type="component" value="Chromosome 1"/>
</dbReference>
<dbReference type="EMBL" id="LT158599">
    <property type="protein sequence ID" value="CVK34143.1"/>
    <property type="molecule type" value="Genomic_DNA"/>
</dbReference>
<gene>
    <name evidence="1" type="ORF">MMAB1_2930</name>
</gene>
<accession>A0A0X3BPZ9</accession>
<evidence type="ECO:0000313" key="1">
    <source>
        <dbReference type="EMBL" id="CVK34143.1"/>
    </source>
</evidence>
<sequence>MYRPVALASCGIGDRVPLASGTLLRTSGAHYTPNGSWVNKPVFSNSDLSISLRGTVGPPLPGGHSQSVYGN</sequence>
<evidence type="ECO:0000313" key="2">
    <source>
        <dbReference type="Proteomes" id="UP000069850"/>
    </source>
</evidence>
<dbReference type="KEGG" id="mema:MMAB1_2930"/>